<protein>
    <submittedName>
        <fullName evidence="2">Uncharacterized protein</fullName>
    </submittedName>
</protein>
<keyword evidence="1" id="KW-0812">Transmembrane</keyword>
<evidence type="ECO:0000313" key="2">
    <source>
        <dbReference type="EMBL" id="CAJ0569272.1"/>
    </source>
</evidence>
<keyword evidence="1" id="KW-0472">Membrane</keyword>
<organism evidence="2 3">
    <name type="scientific">Mesorhabditis spiculigera</name>
    <dbReference type="NCBI Taxonomy" id="96644"/>
    <lineage>
        <taxon>Eukaryota</taxon>
        <taxon>Metazoa</taxon>
        <taxon>Ecdysozoa</taxon>
        <taxon>Nematoda</taxon>
        <taxon>Chromadorea</taxon>
        <taxon>Rhabditida</taxon>
        <taxon>Rhabditina</taxon>
        <taxon>Rhabditomorpha</taxon>
        <taxon>Rhabditoidea</taxon>
        <taxon>Rhabditidae</taxon>
        <taxon>Mesorhabditinae</taxon>
        <taxon>Mesorhabditis</taxon>
    </lineage>
</organism>
<comment type="caution">
    <text evidence="2">The sequence shown here is derived from an EMBL/GenBank/DDBJ whole genome shotgun (WGS) entry which is preliminary data.</text>
</comment>
<reference evidence="2" key="1">
    <citation type="submission" date="2023-06" db="EMBL/GenBank/DDBJ databases">
        <authorList>
            <person name="Delattre M."/>
        </authorList>
    </citation>
    <scope>NUCLEOTIDE SEQUENCE</scope>
    <source>
        <strain evidence="2">AF72</strain>
    </source>
</reference>
<name>A0AA36CHR4_9BILA</name>
<keyword evidence="1" id="KW-1133">Transmembrane helix</keyword>
<feature type="non-terminal residue" evidence="2">
    <location>
        <position position="1"/>
    </location>
</feature>
<evidence type="ECO:0000313" key="3">
    <source>
        <dbReference type="Proteomes" id="UP001177023"/>
    </source>
</evidence>
<dbReference type="AlphaFoldDB" id="A0AA36CHR4"/>
<accession>A0AA36CHR4</accession>
<feature type="transmembrane region" description="Helical" evidence="1">
    <location>
        <begin position="39"/>
        <end position="59"/>
    </location>
</feature>
<dbReference type="Proteomes" id="UP001177023">
    <property type="component" value="Unassembled WGS sequence"/>
</dbReference>
<evidence type="ECO:0000256" key="1">
    <source>
        <dbReference type="SAM" id="Phobius"/>
    </source>
</evidence>
<proteinExistence type="predicted"/>
<gene>
    <name evidence="2" type="ORF">MSPICULIGERA_LOCUS7755</name>
</gene>
<keyword evidence="3" id="KW-1185">Reference proteome</keyword>
<dbReference type="EMBL" id="CATQJA010001996">
    <property type="protein sequence ID" value="CAJ0569272.1"/>
    <property type="molecule type" value="Genomic_DNA"/>
</dbReference>
<sequence>MPIHDAEDRVPFIILGPLLQYQERGRNSNCIWDGCVRSLFYFLILLGLMILIIIFHPFVHYRPKCKLK</sequence>